<gene>
    <name evidence="3" type="ORF">H9906_05175</name>
</gene>
<dbReference type="FunFam" id="2.70.70.10:FF:000006">
    <property type="entry name" value="M23 family peptidase"/>
    <property type="match status" value="1"/>
</dbReference>
<evidence type="ECO:0000313" key="3">
    <source>
        <dbReference type="EMBL" id="HJD44408.1"/>
    </source>
</evidence>
<dbReference type="CDD" id="cd12797">
    <property type="entry name" value="M23_peptidase"/>
    <property type="match status" value="1"/>
</dbReference>
<evidence type="ECO:0000313" key="4">
    <source>
        <dbReference type="Proteomes" id="UP000823889"/>
    </source>
</evidence>
<dbReference type="GO" id="GO:0004222">
    <property type="term" value="F:metalloendopeptidase activity"/>
    <property type="evidence" value="ECO:0007669"/>
    <property type="project" value="TreeGrafter"/>
</dbReference>
<dbReference type="InterPro" id="IPR050570">
    <property type="entry name" value="Cell_wall_metabolism_enzyme"/>
</dbReference>
<sequence length="319" mass="34967">MKQIKQYFLSYSTAIQTRPLWRRSMALGLLIFGAVLGAWGHAYWAPAAIMSPQQEQAIEHKLSRDAAYMRESVKQLAERVGDLQAKLIHVEGTARMVAEQAGISHTEPELYDALHAEHPTVTEVGLHPGPEHWTAESLGRQLDVLGNQLEGRQDWFKMMDTVLTQRQGSEALVPTINPVESATLSSEFGWRYHPITKRQTLHQGVDFAAPTGTPILAASAGLVTEARYVPGYGKLVEISHGNGLVTRYAHASSIGVRLGEVVDKGQVIARVGRTGQATGAHLHFEVHLAGQPVDPLLFLPTKDAPQTLVAQRAKDRSSE</sequence>
<dbReference type="InterPro" id="IPR016047">
    <property type="entry name" value="M23ase_b-sheet_dom"/>
</dbReference>
<protein>
    <submittedName>
        <fullName evidence="3">M23 family metallopeptidase</fullName>
    </submittedName>
</protein>
<dbReference type="Pfam" id="PF01551">
    <property type="entry name" value="Peptidase_M23"/>
    <property type="match status" value="1"/>
</dbReference>
<dbReference type="Gene3D" id="2.70.70.10">
    <property type="entry name" value="Glucose Permease (Domain IIA)"/>
    <property type="match status" value="1"/>
</dbReference>
<accession>A0A9D2RJW5</accession>
<organism evidence="3 4">
    <name type="scientific">Candidatus Paenalcaligenes intestinipullorum</name>
    <dbReference type="NCBI Taxonomy" id="2838718"/>
    <lineage>
        <taxon>Bacteria</taxon>
        <taxon>Pseudomonadati</taxon>
        <taxon>Pseudomonadota</taxon>
        <taxon>Betaproteobacteria</taxon>
        <taxon>Burkholderiales</taxon>
        <taxon>Alcaligenaceae</taxon>
        <taxon>Paenalcaligenes</taxon>
    </lineage>
</organism>
<dbReference type="PANTHER" id="PTHR21666:SF289">
    <property type="entry name" value="L-ALA--D-GLU ENDOPEPTIDASE"/>
    <property type="match status" value="1"/>
</dbReference>
<dbReference type="PANTHER" id="PTHR21666">
    <property type="entry name" value="PEPTIDASE-RELATED"/>
    <property type="match status" value="1"/>
</dbReference>
<evidence type="ECO:0000256" key="1">
    <source>
        <dbReference type="ARBA" id="ARBA00022729"/>
    </source>
</evidence>
<name>A0A9D2RJW5_9BURK</name>
<dbReference type="InterPro" id="IPR011055">
    <property type="entry name" value="Dup_hybrid_motif"/>
</dbReference>
<keyword evidence="1" id="KW-0732">Signal</keyword>
<dbReference type="SUPFAM" id="SSF51261">
    <property type="entry name" value="Duplicated hybrid motif"/>
    <property type="match status" value="1"/>
</dbReference>
<reference evidence="3" key="2">
    <citation type="submission" date="2021-04" db="EMBL/GenBank/DDBJ databases">
        <authorList>
            <person name="Gilroy R."/>
        </authorList>
    </citation>
    <scope>NUCLEOTIDE SEQUENCE</scope>
    <source>
        <strain evidence="3">9264</strain>
    </source>
</reference>
<proteinExistence type="predicted"/>
<dbReference type="Proteomes" id="UP000823889">
    <property type="component" value="Unassembled WGS sequence"/>
</dbReference>
<feature type="domain" description="M23ase beta-sheet core" evidence="2">
    <location>
        <begin position="201"/>
        <end position="295"/>
    </location>
</feature>
<comment type="caution">
    <text evidence="3">The sequence shown here is derived from an EMBL/GenBank/DDBJ whole genome shotgun (WGS) entry which is preliminary data.</text>
</comment>
<reference evidence="3" key="1">
    <citation type="journal article" date="2021" name="PeerJ">
        <title>Extensive microbial diversity within the chicken gut microbiome revealed by metagenomics and culture.</title>
        <authorList>
            <person name="Gilroy R."/>
            <person name="Ravi A."/>
            <person name="Getino M."/>
            <person name="Pursley I."/>
            <person name="Horton D.L."/>
            <person name="Alikhan N.F."/>
            <person name="Baker D."/>
            <person name="Gharbi K."/>
            <person name="Hall N."/>
            <person name="Watson M."/>
            <person name="Adriaenssens E.M."/>
            <person name="Foster-Nyarko E."/>
            <person name="Jarju S."/>
            <person name="Secka A."/>
            <person name="Antonio M."/>
            <person name="Oren A."/>
            <person name="Chaudhuri R.R."/>
            <person name="La Ragione R."/>
            <person name="Hildebrand F."/>
            <person name="Pallen M.J."/>
        </authorList>
    </citation>
    <scope>NUCLEOTIDE SEQUENCE</scope>
    <source>
        <strain evidence="3">9264</strain>
    </source>
</reference>
<dbReference type="AlphaFoldDB" id="A0A9D2RJW5"/>
<evidence type="ECO:0000259" key="2">
    <source>
        <dbReference type="Pfam" id="PF01551"/>
    </source>
</evidence>
<dbReference type="EMBL" id="DWUQ01000105">
    <property type="protein sequence ID" value="HJD44408.1"/>
    <property type="molecule type" value="Genomic_DNA"/>
</dbReference>